<feature type="domain" description="SCAN box" evidence="3">
    <location>
        <begin position="85"/>
        <end position="164"/>
    </location>
</feature>
<name>A0A7M4FT14_CROPO</name>
<dbReference type="PROSITE" id="PS50804">
    <property type="entry name" value="SCAN_BOX"/>
    <property type="match status" value="1"/>
</dbReference>
<reference evidence="4" key="1">
    <citation type="submission" date="2025-08" db="UniProtKB">
        <authorList>
            <consortium name="Ensembl"/>
        </authorList>
    </citation>
    <scope>IDENTIFICATION</scope>
</reference>
<dbReference type="InterPro" id="IPR003309">
    <property type="entry name" value="SCAN_dom"/>
</dbReference>
<dbReference type="Gene3D" id="1.10.4020.10">
    <property type="entry name" value="DNA breaking-rejoining enzymes"/>
    <property type="match status" value="1"/>
</dbReference>
<organism evidence="4 5">
    <name type="scientific">Crocodylus porosus</name>
    <name type="common">Saltwater crocodile</name>
    <name type="synonym">Estuarine crocodile</name>
    <dbReference type="NCBI Taxonomy" id="8502"/>
    <lineage>
        <taxon>Eukaryota</taxon>
        <taxon>Metazoa</taxon>
        <taxon>Chordata</taxon>
        <taxon>Craniata</taxon>
        <taxon>Vertebrata</taxon>
        <taxon>Euteleostomi</taxon>
        <taxon>Archelosauria</taxon>
        <taxon>Archosauria</taxon>
        <taxon>Crocodylia</taxon>
        <taxon>Longirostres</taxon>
        <taxon>Crocodylidae</taxon>
        <taxon>Crocodylus</taxon>
    </lineage>
</organism>
<keyword evidence="1" id="KW-0539">Nucleus</keyword>
<dbReference type="InterPro" id="IPR038269">
    <property type="entry name" value="SCAN_sf"/>
</dbReference>
<dbReference type="Pfam" id="PF02023">
    <property type="entry name" value="SCAN"/>
    <property type="match status" value="1"/>
</dbReference>
<dbReference type="SMART" id="SM00431">
    <property type="entry name" value="SCAN"/>
    <property type="match status" value="1"/>
</dbReference>
<dbReference type="CDD" id="cd07936">
    <property type="entry name" value="SCAN"/>
    <property type="match status" value="1"/>
</dbReference>
<evidence type="ECO:0000256" key="2">
    <source>
        <dbReference type="SAM" id="MobiDB-lite"/>
    </source>
</evidence>
<sequence length="208" mass="23220">MEQRDPAGLQAGAEGKGQVHRVLRAGPGELSARCSAPQRVKQQLQEEPVQCQEIQGEEVMQPVQPPSEATQLAPGDVLPTPETWRRRFRGLRYQAGEGPREVCSRLWELCRRWLEPRRHSKEQILELVVLEQFLAILPQEMQSGQWGLGVETCAEAVALAEGFQLGQQECVSGGWRIREGSARALRLAWENLGSILTLEHGCTVPRQG</sequence>
<evidence type="ECO:0000313" key="5">
    <source>
        <dbReference type="Proteomes" id="UP000594220"/>
    </source>
</evidence>
<dbReference type="Ensembl" id="ENSCPRT00005006254.1">
    <property type="protein sequence ID" value="ENSCPRP00005005330.1"/>
    <property type="gene ID" value="ENSCPRG00005003835.1"/>
</dbReference>
<feature type="region of interest" description="Disordered" evidence="2">
    <location>
        <begin position="1"/>
        <end position="21"/>
    </location>
</feature>
<evidence type="ECO:0000313" key="4">
    <source>
        <dbReference type="Ensembl" id="ENSCPRP00005005330.1"/>
    </source>
</evidence>
<accession>A0A7M4FT14</accession>
<evidence type="ECO:0000259" key="3">
    <source>
        <dbReference type="PROSITE" id="PS50804"/>
    </source>
</evidence>
<proteinExistence type="predicted"/>
<dbReference type="PANTHER" id="PTHR45935">
    <property type="entry name" value="PROTEIN ZBED8-RELATED"/>
    <property type="match status" value="1"/>
</dbReference>
<dbReference type="AlphaFoldDB" id="A0A7M4FT14"/>
<protein>
    <recommendedName>
        <fullName evidence="3">SCAN box domain-containing protein</fullName>
    </recommendedName>
</protein>
<dbReference type="GeneTree" id="ENSGT00940000154715"/>
<keyword evidence="5" id="KW-1185">Reference proteome</keyword>
<dbReference type="Proteomes" id="UP000594220">
    <property type="component" value="Unplaced"/>
</dbReference>
<reference evidence="4" key="2">
    <citation type="submission" date="2025-09" db="UniProtKB">
        <authorList>
            <consortium name="Ensembl"/>
        </authorList>
    </citation>
    <scope>IDENTIFICATION</scope>
</reference>
<dbReference type="FunFam" id="1.10.4020.10:FF:000001">
    <property type="entry name" value="zinc finger protein 263 isoform X1"/>
    <property type="match status" value="1"/>
</dbReference>
<dbReference type="PANTHER" id="PTHR45935:SF15">
    <property type="entry name" value="SCAN BOX DOMAIN-CONTAINING PROTEIN"/>
    <property type="match status" value="1"/>
</dbReference>
<evidence type="ECO:0000256" key="1">
    <source>
        <dbReference type="ARBA" id="ARBA00023242"/>
    </source>
</evidence>
<dbReference type="SUPFAM" id="SSF47353">
    <property type="entry name" value="Retrovirus capsid dimerization domain-like"/>
    <property type="match status" value="1"/>
</dbReference>
<dbReference type="InterPro" id="IPR050916">
    <property type="entry name" value="SCAN-C2H2_zinc_finger"/>
</dbReference>